<evidence type="ECO:0000313" key="2">
    <source>
        <dbReference type="Proteomes" id="UP000590738"/>
    </source>
</evidence>
<dbReference type="RefSeq" id="WP_125855013.1">
    <property type="nucleotide sequence ID" value="NZ_BQHP01000036.1"/>
</dbReference>
<accession>A0A7W2QVZ4</accession>
<evidence type="ECO:0000313" key="1">
    <source>
        <dbReference type="EMBL" id="MBA6144340.1"/>
    </source>
</evidence>
<dbReference type="AlphaFoldDB" id="A0A7W2QVZ4"/>
<comment type="caution">
    <text evidence="1">The sequence shown here is derived from an EMBL/GenBank/DDBJ whole genome shotgun (WGS) entry which is preliminary data.</text>
</comment>
<dbReference type="EMBL" id="JACGCZ010000032">
    <property type="protein sequence ID" value="MBA6144340.1"/>
    <property type="molecule type" value="Genomic_DNA"/>
</dbReference>
<dbReference type="InterPro" id="IPR029058">
    <property type="entry name" value="AB_hydrolase_fold"/>
</dbReference>
<dbReference type="Proteomes" id="UP000590738">
    <property type="component" value="Unassembled WGS sequence"/>
</dbReference>
<reference evidence="1 2" key="1">
    <citation type="submission" date="2020-07" db="EMBL/GenBank/DDBJ databases">
        <title>Diversity of carbapenemase encoding genes among Pseudomonas putida group clinical isolates in a tertiary Brazilian hospital.</title>
        <authorList>
            <person name="Alberto-Lei F."/>
            <person name="Nodari C.S."/>
            <person name="Streling A.P."/>
            <person name="Paulino J.T."/>
            <person name="Bessa-Neto F.O."/>
            <person name="Cayo R."/>
            <person name="Gales A.C."/>
        </authorList>
    </citation>
    <scope>NUCLEOTIDE SEQUENCE [LARGE SCALE GENOMIC DNA]</scope>
    <source>
        <strain evidence="1 2">12273</strain>
    </source>
</reference>
<keyword evidence="1" id="KW-0378">Hydrolase</keyword>
<organism evidence="1 2">
    <name type="scientific">Pseudomonas juntendi</name>
    <dbReference type="NCBI Taxonomy" id="2666183"/>
    <lineage>
        <taxon>Bacteria</taxon>
        <taxon>Pseudomonadati</taxon>
        <taxon>Pseudomonadota</taxon>
        <taxon>Gammaproteobacteria</taxon>
        <taxon>Pseudomonadales</taxon>
        <taxon>Pseudomonadaceae</taxon>
        <taxon>Pseudomonas</taxon>
    </lineage>
</organism>
<dbReference type="SUPFAM" id="SSF53474">
    <property type="entry name" value="alpha/beta-Hydrolases"/>
    <property type="match status" value="1"/>
</dbReference>
<dbReference type="InterPro" id="IPR011990">
    <property type="entry name" value="TPR-like_helical_dom_sf"/>
</dbReference>
<gene>
    <name evidence="1" type="ORF">H4B97_18015</name>
</gene>
<dbReference type="SUPFAM" id="SSF48452">
    <property type="entry name" value="TPR-like"/>
    <property type="match status" value="1"/>
</dbReference>
<sequence>MQGSSIPLDFPERDQIIYKSDNLVALHCKSSEVPSRQLVIAFHALQLTHNLELPRRGQSRETLRAAGLDSIQIVPRGNHWYQYADIEAMMAEVRLVAEEYIETIAYGQSMGAYAAIHTSALLRPTKILAICPQFSIDPRKISFDSGFARLAASISFIRDDIKKNACQDTEIVIAYDQLLPHDYRHYLEYERHLKNVYRLRMPFCGHGVSEALKEAGMIPGQLIKLITDGKDQINSTRQIFRRHRLRIPKYQDALRLSLTKWYMKHKKLDKASDQAFKLYESNRRFSSLQLYCEVAEKLGTPERAAARWFFAISIYPKTPPSLSYVRAVKYSRLAGDISIAKTTCLKALTIYPKDFGLMREHLDILIQTSDFLGAKKIATELQDTHGSKAADVIQNRKTILFNKN</sequence>
<proteinExistence type="predicted"/>
<dbReference type="GO" id="GO:0016787">
    <property type="term" value="F:hydrolase activity"/>
    <property type="evidence" value="ECO:0007669"/>
    <property type="project" value="UniProtKB-KW"/>
</dbReference>
<protein>
    <submittedName>
        <fullName evidence="1">Alpha/beta hydrolase</fullName>
    </submittedName>
</protein>
<name>A0A7W2QVZ4_9PSED</name>